<feature type="region of interest" description="Disordered" evidence="1">
    <location>
        <begin position="376"/>
        <end position="466"/>
    </location>
</feature>
<sequence>MAMSFGDQLFVGGYGKMPGGLSLKPQETTAASRKKPTTAAANIDLPRALLQSMTENRVAVRQTAVFGEGCKDVPTYIEFVCGERPRRPVIKINEDEVMTMAPLNESDGSRWQPLQSRPAAPLLDSPRRLPAEFNLLHQFEKAMRDLQRNKAVSSSGWSYGSVGLHHPCFLQWEWMNLVSSGGKDQLTRCEGVFDRKSAVGCIGYVPRDPAAQAGQKLRRVAALAVASTVVGTANMANCFPTSVTVLGPGHIAFILVTAFLDTPRHGFRRFGFATNGSVTILHRCLELPPSCVDKIRWAHIARLRDALRRRDVAPRAHPRPRLRRQRARGPVGHLLGGVAGVQAGPGLRAKPRLPEIPDGDVIRRPALCRRLRQDAWGPLPEAPGDHGGVPQEADHRRGEHRPPEGIAAVDDREPRRRPANGRLRRRVQGRPDLHRIRVRRKASPPGHQDQRGRGHDDGAAQRVRRL</sequence>
<reference evidence="2" key="1">
    <citation type="submission" date="2021-01" db="EMBL/GenBank/DDBJ databases">
        <authorList>
            <person name="Corre E."/>
            <person name="Pelletier E."/>
            <person name="Niang G."/>
            <person name="Scheremetjew M."/>
            <person name="Finn R."/>
            <person name="Kale V."/>
            <person name="Holt S."/>
            <person name="Cochrane G."/>
            <person name="Meng A."/>
            <person name="Brown T."/>
            <person name="Cohen L."/>
        </authorList>
    </citation>
    <scope>NUCLEOTIDE SEQUENCE</scope>
    <source>
        <strain evidence="2">RCC3387</strain>
    </source>
</reference>
<feature type="region of interest" description="Disordered" evidence="1">
    <location>
        <begin position="336"/>
        <end position="359"/>
    </location>
</feature>
<protein>
    <submittedName>
        <fullName evidence="2">Uncharacterized protein</fullName>
    </submittedName>
</protein>
<organism evidence="2">
    <name type="scientific">Zooxanthella nutricula</name>
    <dbReference type="NCBI Taxonomy" id="1333877"/>
    <lineage>
        <taxon>Eukaryota</taxon>
        <taxon>Sar</taxon>
        <taxon>Alveolata</taxon>
        <taxon>Dinophyceae</taxon>
        <taxon>Peridiniales</taxon>
        <taxon>Peridiniales incertae sedis</taxon>
        <taxon>Zooxanthella</taxon>
    </lineage>
</organism>
<evidence type="ECO:0000313" key="2">
    <source>
        <dbReference type="EMBL" id="CAD9563203.1"/>
    </source>
</evidence>
<feature type="compositionally biased region" description="Basic and acidic residues" evidence="1">
    <location>
        <begin position="392"/>
        <end position="416"/>
    </location>
</feature>
<dbReference type="AlphaFoldDB" id="A0A7S2K0Y4"/>
<feature type="compositionally biased region" description="Basic and acidic residues" evidence="1">
    <location>
        <begin position="448"/>
        <end position="459"/>
    </location>
</feature>
<name>A0A7S2K0Y4_9DINO</name>
<gene>
    <name evidence="2" type="ORF">BRAN1462_LOCUS24569</name>
</gene>
<feature type="compositionally biased region" description="Basic residues" evidence="1">
    <location>
        <begin position="417"/>
        <end position="428"/>
    </location>
</feature>
<dbReference type="EMBL" id="HBGW01038881">
    <property type="protein sequence ID" value="CAD9563203.1"/>
    <property type="molecule type" value="Transcribed_RNA"/>
</dbReference>
<proteinExistence type="predicted"/>
<accession>A0A7S2K0Y4</accession>
<evidence type="ECO:0000256" key="1">
    <source>
        <dbReference type="SAM" id="MobiDB-lite"/>
    </source>
</evidence>